<dbReference type="EMBL" id="GECZ01006921">
    <property type="protein sequence ID" value="JAS62848.1"/>
    <property type="molecule type" value="Transcribed_RNA"/>
</dbReference>
<dbReference type="InterPro" id="IPR043502">
    <property type="entry name" value="DNA/RNA_pol_sf"/>
</dbReference>
<accession>A0A1B6GK95</accession>
<organism evidence="2">
    <name type="scientific">Cuerna arida</name>
    <dbReference type="NCBI Taxonomy" id="1464854"/>
    <lineage>
        <taxon>Eukaryota</taxon>
        <taxon>Metazoa</taxon>
        <taxon>Ecdysozoa</taxon>
        <taxon>Arthropoda</taxon>
        <taxon>Hexapoda</taxon>
        <taxon>Insecta</taxon>
        <taxon>Pterygota</taxon>
        <taxon>Neoptera</taxon>
        <taxon>Paraneoptera</taxon>
        <taxon>Hemiptera</taxon>
        <taxon>Auchenorrhyncha</taxon>
        <taxon>Membracoidea</taxon>
        <taxon>Cicadellidae</taxon>
        <taxon>Cicadellinae</taxon>
        <taxon>Proconiini</taxon>
        <taxon>Cuerna</taxon>
    </lineage>
</organism>
<dbReference type="GO" id="GO:0071897">
    <property type="term" value="P:DNA biosynthetic process"/>
    <property type="evidence" value="ECO:0007669"/>
    <property type="project" value="UniProtKB-ARBA"/>
</dbReference>
<reference evidence="2" key="1">
    <citation type="submission" date="2015-11" db="EMBL/GenBank/DDBJ databases">
        <title>De novo transcriptome assembly of four potential Pierce s Disease insect vectors from Arizona vineyards.</title>
        <authorList>
            <person name="Tassone E.E."/>
        </authorList>
    </citation>
    <scope>NUCLEOTIDE SEQUENCE</scope>
</reference>
<dbReference type="InterPro" id="IPR000477">
    <property type="entry name" value="RT_dom"/>
</dbReference>
<feature type="non-terminal residue" evidence="2">
    <location>
        <position position="1"/>
    </location>
</feature>
<dbReference type="PANTHER" id="PTHR33332">
    <property type="entry name" value="REVERSE TRANSCRIPTASE DOMAIN-CONTAINING PROTEIN"/>
    <property type="match status" value="1"/>
</dbReference>
<dbReference type="AlphaFoldDB" id="A0A1B6GK95"/>
<evidence type="ECO:0000313" key="2">
    <source>
        <dbReference type="EMBL" id="JAS62848.1"/>
    </source>
</evidence>
<evidence type="ECO:0000259" key="1">
    <source>
        <dbReference type="PROSITE" id="PS50878"/>
    </source>
</evidence>
<dbReference type="SUPFAM" id="SSF56672">
    <property type="entry name" value="DNA/RNA polymerases"/>
    <property type="match status" value="1"/>
</dbReference>
<dbReference type="Pfam" id="PF00078">
    <property type="entry name" value="RVT_1"/>
    <property type="match status" value="1"/>
</dbReference>
<protein>
    <recommendedName>
        <fullName evidence="1">Reverse transcriptase domain-containing protein</fullName>
    </recommendedName>
</protein>
<dbReference type="PROSITE" id="PS50878">
    <property type="entry name" value="RT_POL"/>
    <property type="match status" value="1"/>
</dbReference>
<gene>
    <name evidence="2" type="ORF">g.7789</name>
</gene>
<proteinExistence type="predicted"/>
<sequence>NTLLNNACHGLGLFIDFSKAFDTVQHNIIGEKLTHYGFSSSSVKLILSYLNDRNQFVYKDGNLSCGRLVECGVPQGSILGPILFNVYINDLPINIDNINNDGFLFADDFGLKVNCKSKDELKTTLSNSFLILEDVCSK</sequence>
<name>A0A1B6GK95_9HEMI</name>
<feature type="domain" description="Reverse transcriptase" evidence="1">
    <location>
        <begin position="1"/>
        <end position="138"/>
    </location>
</feature>